<evidence type="ECO:0000313" key="1">
    <source>
        <dbReference type="EMBL" id="KAB1208619.1"/>
    </source>
</evidence>
<dbReference type="EMBL" id="RXIC02000025">
    <property type="protein sequence ID" value="KAB1208619.1"/>
    <property type="molecule type" value="Genomic_DNA"/>
</dbReference>
<accession>A0A6A1V6Z0</accession>
<dbReference type="Proteomes" id="UP000516437">
    <property type="component" value="Chromosome 7"/>
</dbReference>
<gene>
    <name evidence="1" type="ORF">CJ030_MR7G007731</name>
</gene>
<organism evidence="1 2">
    <name type="scientific">Morella rubra</name>
    <name type="common">Chinese bayberry</name>
    <dbReference type="NCBI Taxonomy" id="262757"/>
    <lineage>
        <taxon>Eukaryota</taxon>
        <taxon>Viridiplantae</taxon>
        <taxon>Streptophyta</taxon>
        <taxon>Embryophyta</taxon>
        <taxon>Tracheophyta</taxon>
        <taxon>Spermatophyta</taxon>
        <taxon>Magnoliopsida</taxon>
        <taxon>eudicotyledons</taxon>
        <taxon>Gunneridae</taxon>
        <taxon>Pentapetalae</taxon>
        <taxon>rosids</taxon>
        <taxon>fabids</taxon>
        <taxon>Fagales</taxon>
        <taxon>Myricaceae</taxon>
        <taxon>Morella</taxon>
    </lineage>
</organism>
<reference evidence="1 2" key="1">
    <citation type="journal article" date="2019" name="Plant Biotechnol. J.">
        <title>The red bayberry genome and genetic basis of sex determination.</title>
        <authorList>
            <person name="Jia H.M."/>
            <person name="Jia H.J."/>
            <person name="Cai Q.L."/>
            <person name="Wang Y."/>
            <person name="Zhao H.B."/>
            <person name="Yang W.F."/>
            <person name="Wang G.Y."/>
            <person name="Li Y.H."/>
            <person name="Zhan D.L."/>
            <person name="Shen Y.T."/>
            <person name="Niu Q.F."/>
            <person name="Chang L."/>
            <person name="Qiu J."/>
            <person name="Zhao L."/>
            <person name="Xie H.B."/>
            <person name="Fu W.Y."/>
            <person name="Jin J."/>
            <person name="Li X.W."/>
            <person name="Jiao Y."/>
            <person name="Zhou C.C."/>
            <person name="Tu T."/>
            <person name="Chai C.Y."/>
            <person name="Gao J.L."/>
            <person name="Fan L.J."/>
            <person name="van de Weg E."/>
            <person name="Wang J.Y."/>
            <person name="Gao Z.S."/>
        </authorList>
    </citation>
    <scope>NUCLEOTIDE SEQUENCE [LARGE SCALE GENOMIC DNA]</scope>
    <source>
        <tissue evidence="1">Leaves</tissue>
    </source>
</reference>
<evidence type="ECO:0000313" key="2">
    <source>
        <dbReference type="Proteomes" id="UP000516437"/>
    </source>
</evidence>
<name>A0A6A1V6Z0_9ROSI</name>
<sequence>MKMMKAVKKLKFWSRKKRRKKTHEPCHPPPTCHCCHPCYSTQPSAPPLPPGLDPEQTHHPFPAPVVHPVPDLSYPAQTQLPDIVLETSPIVYSTLPAGTSSYQQYMAPNPVYGMPVLQTARREKTGGLFGCVVNFGIHLIRCLCPCFCIREVD</sequence>
<dbReference type="OrthoDB" id="1433808at2759"/>
<keyword evidence="2" id="KW-1185">Reference proteome</keyword>
<protein>
    <submittedName>
        <fullName evidence="1">Uncharacterized protein</fullName>
    </submittedName>
</protein>
<proteinExistence type="predicted"/>
<dbReference type="AlphaFoldDB" id="A0A6A1V6Z0"/>
<comment type="caution">
    <text evidence="1">The sequence shown here is derived from an EMBL/GenBank/DDBJ whole genome shotgun (WGS) entry which is preliminary data.</text>
</comment>